<reference evidence="1 2" key="1">
    <citation type="journal article" date="2022" name="Nat. Genet.">
        <title>Improved pea reference genome and pan-genome highlight genomic features and evolutionary characteristics.</title>
        <authorList>
            <person name="Yang T."/>
            <person name="Liu R."/>
            <person name="Luo Y."/>
            <person name="Hu S."/>
            <person name="Wang D."/>
            <person name="Wang C."/>
            <person name="Pandey M.K."/>
            <person name="Ge S."/>
            <person name="Xu Q."/>
            <person name="Li N."/>
            <person name="Li G."/>
            <person name="Huang Y."/>
            <person name="Saxena R.K."/>
            <person name="Ji Y."/>
            <person name="Li M."/>
            <person name="Yan X."/>
            <person name="He Y."/>
            <person name="Liu Y."/>
            <person name="Wang X."/>
            <person name="Xiang C."/>
            <person name="Varshney R.K."/>
            <person name="Ding H."/>
            <person name="Gao S."/>
            <person name="Zong X."/>
        </authorList>
    </citation>
    <scope>NUCLEOTIDE SEQUENCE [LARGE SCALE GENOMIC DNA]</scope>
    <source>
        <strain evidence="1 2">cv. Zhongwan 6</strain>
    </source>
</reference>
<dbReference type="PANTHER" id="PTHR48475:SF1">
    <property type="entry name" value="RNASE H TYPE-1 DOMAIN-CONTAINING PROTEIN"/>
    <property type="match status" value="1"/>
</dbReference>
<accession>A0A9D5AVC5</accession>
<proteinExistence type="predicted"/>
<protein>
    <recommendedName>
        <fullName evidence="3">Reverse transcriptase RNase H-like domain-containing protein</fullName>
    </recommendedName>
</protein>
<evidence type="ECO:0008006" key="3">
    <source>
        <dbReference type="Google" id="ProtNLM"/>
    </source>
</evidence>
<keyword evidence="2" id="KW-1185">Reference proteome</keyword>
<evidence type="ECO:0000313" key="1">
    <source>
        <dbReference type="EMBL" id="KAI5420576.1"/>
    </source>
</evidence>
<organism evidence="1 2">
    <name type="scientific">Pisum sativum</name>
    <name type="common">Garden pea</name>
    <name type="synonym">Lathyrus oleraceus</name>
    <dbReference type="NCBI Taxonomy" id="3888"/>
    <lineage>
        <taxon>Eukaryota</taxon>
        <taxon>Viridiplantae</taxon>
        <taxon>Streptophyta</taxon>
        <taxon>Embryophyta</taxon>
        <taxon>Tracheophyta</taxon>
        <taxon>Spermatophyta</taxon>
        <taxon>Magnoliopsida</taxon>
        <taxon>eudicotyledons</taxon>
        <taxon>Gunneridae</taxon>
        <taxon>Pentapetalae</taxon>
        <taxon>rosids</taxon>
        <taxon>fabids</taxon>
        <taxon>Fabales</taxon>
        <taxon>Fabaceae</taxon>
        <taxon>Papilionoideae</taxon>
        <taxon>50 kb inversion clade</taxon>
        <taxon>NPAAA clade</taxon>
        <taxon>Hologalegina</taxon>
        <taxon>IRL clade</taxon>
        <taxon>Fabeae</taxon>
        <taxon>Lathyrus</taxon>
    </lineage>
</organism>
<dbReference type="AlphaFoldDB" id="A0A9D5AVC5"/>
<name>A0A9D5AVC5_PEA</name>
<gene>
    <name evidence="1" type="ORF">KIW84_044398</name>
</gene>
<sequence>MDLVKYIFEKSALTGRVARWQMILTEYDIQYTSQKAIKGSVLSDYLAEQPIDDYQPMMFEFPDEDIMYLKMKDCEEPLVEEGPDPDDKWTLMFDGAVNVNGNGVGAVLINPKGAHIPFSARLTFDL</sequence>
<dbReference type="Gramene" id="Psat04G0439800-T1">
    <property type="protein sequence ID" value="KAI5420576.1"/>
    <property type="gene ID" value="KIW84_044398"/>
</dbReference>
<dbReference type="Proteomes" id="UP001058974">
    <property type="component" value="Chromosome 4"/>
</dbReference>
<comment type="caution">
    <text evidence="1">The sequence shown here is derived from an EMBL/GenBank/DDBJ whole genome shotgun (WGS) entry which is preliminary data.</text>
</comment>
<evidence type="ECO:0000313" key="2">
    <source>
        <dbReference type="Proteomes" id="UP001058974"/>
    </source>
</evidence>
<dbReference type="EMBL" id="JAMSHJ010000004">
    <property type="protein sequence ID" value="KAI5420576.1"/>
    <property type="molecule type" value="Genomic_DNA"/>
</dbReference>
<dbReference type="PANTHER" id="PTHR48475">
    <property type="entry name" value="RIBONUCLEASE H"/>
    <property type="match status" value="1"/>
</dbReference>